<evidence type="ECO:0000313" key="4">
    <source>
        <dbReference type="Proteomes" id="UP001241169"/>
    </source>
</evidence>
<dbReference type="InterPro" id="IPR011009">
    <property type="entry name" value="Kinase-like_dom_sf"/>
</dbReference>
<sequence>MPLHITQRKEGILAEIEGDFPLDLAVYGVLPIGSKIVTAKSYGGSVWTQTGRMTVELPDGDVKQYFLKLAVAENGRQLCRGEHYAISLINALVSGMVPRAVAWGKYSFSPPDTFFFIEEFHDLDMSLPNPRKLAQRAVQLHSQVSPNSKFGFEVATFDGIAPHPEGWEISWRVYFTRVLRKSVETDASANGIWPELSKAAEHLLEFVVPSLLDPLQLGPNPIEPRLIHGDLWGGNIGTDEETGEIIFLDVGCFYGHNELDLGMWRRYGAQNLGQRYLDEYKRIFPPSEPQEGFDDRNRLYSMKFDLNASTGTPNEKARNTAFNNMLYLIEKYIDTPVEGLSKYDKTKDPSAGSGYIYANK</sequence>
<name>A0ABQ9SW79_9PEZI</name>
<dbReference type="Proteomes" id="UP001241169">
    <property type="component" value="Unassembled WGS sequence"/>
</dbReference>
<accession>A0ABQ9SW79</accession>
<keyword evidence="4" id="KW-1185">Reference proteome</keyword>
<dbReference type="Gene3D" id="3.90.1200.10">
    <property type="match status" value="1"/>
</dbReference>
<dbReference type="EMBL" id="MOPA01000003">
    <property type="protein sequence ID" value="KAK1543519.1"/>
    <property type="molecule type" value="Genomic_DNA"/>
</dbReference>
<evidence type="ECO:0000256" key="2">
    <source>
        <dbReference type="ARBA" id="ARBA00048655"/>
    </source>
</evidence>
<dbReference type="PANTHER" id="PTHR12149">
    <property type="entry name" value="FRUCTOSAMINE 3 KINASE-RELATED PROTEIN"/>
    <property type="match status" value="1"/>
</dbReference>
<proteinExistence type="predicted"/>
<evidence type="ECO:0000313" key="3">
    <source>
        <dbReference type="EMBL" id="KAK1543519.1"/>
    </source>
</evidence>
<comment type="caution">
    <text evidence="3">The sequence shown here is derived from an EMBL/GenBank/DDBJ whole genome shotgun (WGS) entry which is preliminary data.</text>
</comment>
<evidence type="ECO:0000256" key="1">
    <source>
        <dbReference type="ARBA" id="ARBA00011961"/>
    </source>
</evidence>
<dbReference type="RefSeq" id="XP_060352639.1">
    <property type="nucleotide sequence ID" value="XM_060488433.1"/>
</dbReference>
<dbReference type="InterPro" id="IPR016477">
    <property type="entry name" value="Fructo-/Ketosamine-3-kinase"/>
</dbReference>
<gene>
    <name evidence="3" type="ORF">CPAR01_04152</name>
</gene>
<dbReference type="EC" id="2.7.1.172" evidence="1"/>
<dbReference type="PANTHER" id="PTHR12149:SF8">
    <property type="entry name" value="PROTEIN-RIBULOSAMINE 3-KINASE"/>
    <property type="match status" value="1"/>
</dbReference>
<reference evidence="3 4" key="1">
    <citation type="submission" date="2016-10" db="EMBL/GenBank/DDBJ databases">
        <title>The genome sequence of Colletotrichum fioriniae PJ7.</title>
        <authorList>
            <person name="Baroncelli R."/>
        </authorList>
    </citation>
    <scope>NUCLEOTIDE SEQUENCE [LARGE SCALE GENOMIC DNA]</scope>
    <source>
        <strain evidence="3 4">IMI 384185</strain>
    </source>
</reference>
<protein>
    <recommendedName>
        <fullName evidence="1">protein-ribulosamine 3-kinase</fullName>
        <ecNumber evidence="1">2.7.1.172</ecNumber>
    </recommendedName>
</protein>
<dbReference type="SUPFAM" id="SSF56112">
    <property type="entry name" value="Protein kinase-like (PK-like)"/>
    <property type="match status" value="1"/>
</dbReference>
<dbReference type="GeneID" id="85372332"/>
<comment type="catalytic activity">
    <reaction evidence="2">
        <text>N(6)-D-ribulosyl-L-lysyl-[protein] + ATP = N(6)-(3-O-phospho-D-ribulosyl)-L-lysyl-[protein] + ADP + H(+)</text>
        <dbReference type="Rhea" id="RHEA:48432"/>
        <dbReference type="Rhea" id="RHEA-COMP:12103"/>
        <dbReference type="Rhea" id="RHEA-COMP:12104"/>
        <dbReference type="ChEBI" id="CHEBI:15378"/>
        <dbReference type="ChEBI" id="CHEBI:30616"/>
        <dbReference type="ChEBI" id="CHEBI:90418"/>
        <dbReference type="ChEBI" id="CHEBI:90420"/>
        <dbReference type="ChEBI" id="CHEBI:456216"/>
        <dbReference type="EC" id="2.7.1.172"/>
    </reaction>
    <physiologicalReaction direction="left-to-right" evidence="2">
        <dbReference type="Rhea" id="RHEA:48433"/>
    </physiologicalReaction>
</comment>
<organism evidence="3 4">
    <name type="scientific">Colletotrichum paranaense</name>
    <dbReference type="NCBI Taxonomy" id="1914294"/>
    <lineage>
        <taxon>Eukaryota</taxon>
        <taxon>Fungi</taxon>
        <taxon>Dikarya</taxon>
        <taxon>Ascomycota</taxon>
        <taxon>Pezizomycotina</taxon>
        <taxon>Sordariomycetes</taxon>
        <taxon>Hypocreomycetidae</taxon>
        <taxon>Glomerellales</taxon>
        <taxon>Glomerellaceae</taxon>
        <taxon>Colletotrichum</taxon>
        <taxon>Colletotrichum acutatum species complex</taxon>
    </lineage>
</organism>
<dbReference type="Pfam" id="PF03881">
    <property type="entry name" value="Fructosamin_kin"/>
    <property type="match status" value="1"/>
</dbReference>